<dbReference type="Proteomes" id="UP001633002">
    <property type="component" value="Unassembled WGS sequence"/>
</dbReference>
<dbReference type="InterPro" id="IPR000594">
    <property type="entry name" value="ThiF_NAD_FAD-bd"/>
</dbReference>
<reference evidence="6 7" key="1">
    <citation type="submission" date="2024-09" db="EMBL/GenBank/DDBJ databases">
        <title>Chromosome-scale assembly of Riccia sorocarpa.</title>
        <authorList>
            <person name="Paukszto L."/>
        </authorList>
    </citation>
    <scope>NUCLEOTIDE SEQUENCE [LARGE SCALE GENOMIC DNA]</scope>
    <source>
        <strain evidence="6">LP-2024</strain>
        <tissue evidence="6">Aerial parts of the thallus</tissue>
    </source>
</reference>
<dbReference type="PANTHER" id="PTHR10953:SF29">
    <property type="entry name" value="NEDD8-ACTIVATING ENZYME E1 REGULATORY SUBUNIT"/>
    <property type="match status" value="1"/>
</dbReference>
<evidence type="ECO:0000256" key="2">
    <source>
        <dbReference type="ARBA" id="ARBA00006868"/>
    </source>
</evidence>
<evidence type="ECO:0000259" key="5">
    <source>
        <dbReference type="Pfam" id="PF00899"/>
    </source>
</evidence>
<evidence type="ECO:0000256" key="3">
    <source>
        <dbReference type="ARBA" id="ARBA00022786"/>
    </source>
</evidence>
<comment type="caution">
    <text evidence="6">The sequence shown here is derived from an EMBL/GenBank/DDBJ whole genome shotgun (WGS) entry which is preliminary data.</text>
</comment>
<dbReference type="GO" id="GO:0045116">
    <property type="term" value="P:protein neddylation"/>
    <property type="evidence" value="ECO:0007669"/>
    <property type="project" value="UniProtKB-UniRule"/>
</dbReference>
<proteinExistence type="inferred from homology"/>
<sequence>MHLNGTDEGVSVLRLDVTESALKKRRLDREATPGVQAMAQRDKKYDRQLRIWGEQGQAALEEANVCVLNAGPTGSETLKNLVLGGLGSFTLVDGSSVQASDLGNNFLIEWSSLGKRKASVVCSLLHEMNESVIPKFVDESPEAVIDSNPAFFRQFTLVIATQLSEFALEKLDLICRQYNVVLLVARSYGLVGHVRISVEEHDVIEAKPDSRVEDLRFHKPWPELRRLVEEFDIDTGDPLVHKHIPFGILLIKILEDWKAEHGGQMPSSLRELKAAITSRKREHDEDNYNEALKAAYLVTSPPPLKPEFLAVLNDKKVEINSESSNFWIMVSALKQFMENEGEGEPPLDGSLPDMHSFTDYYIRLQQVYQAKAEADASTVEERVRTLLEQIGSDPDRISRTSIKHFCKNARNLRVYRYPSIADEYRARVGTEFQKLLAAEDNSNAALYVLLRAADRFAGTHKRYPGTADAEFEEDIALLKAAAADVLSEIGCHSASISEDLVGEICRFGSTELHCVAAVIGGVAAQETIKLLTGQFMPLGGPLIYNAISATATVFEI</sequence>
<dbReference type="EMBL" id="JBJQOH010000001">
    <property type="protein sequence ID" value="KAL3700349.1"/>
    <property type="molecule type" value="Genomic_DNA"/>
</dbReference>
<evidence type="ECO:0000256" key="1">
    <source>
        <dbReference type="ARBA" id="ARBA00005032"/>
    </source>
</evidence>
<name>A0ABD3ICS6_9MARC</name>
<dbReference type="Pfam" id="PF00899">
    <property type="entry name" value="ThiF"/>
    <property type="match status" value="1"/>
</dbReference>
<keyword evidence="3 4" id="KW-0833">Ubl conjugation pathway</keyword>
<keyword evidence="7" id="KW-1185">Reference proteome</keyword>
<organism evidence="6 7">
    <name type="scientific">Riccia sorocarpa</name>
    <dbReference type="NCBI Taxonomy" id="122646"/>
    <lineage>
        <taxon>Eukaryota</taxon>
        <taxon>Viridiplantae</taxon>
        <taxon>Streptophyta</taxon>
        <taxon>Embryophyta</taxon>
        <taxon>Marchantiophyta</taxon>
        <taxon>Marchantiopsida</taxon>
        <taxon>Marchantiidae</taxon>
        <taxon>Marchantiales</taxon>
        <taxon>Ricciaceae</taxon>
        <taxon>Riccia</taxon>
    </lineage>
</organism>
<dbReference type="InterPro" id="IPR035985">
    <property type="entry name" value="Ubiquitin-activating_enz"/>
</dbReference>
<dbReference type="GO" id="GO:0019781">
    <property type="term" value="F:NEDD8 activating enzyme activity"/>
    <property type="evidence" value="ECO:0007669"/>
    <property type="project" value="UniProtKB-UniRule"/>
</dbReference>
<evidence type="ECO:0000256" key="4">
    <source>
        <dbReference type="PIRNR" id="PIRNR039099"/>
    </source>
</evidence>
<dbReference type="PIRSF" id="PIRSF039099">
    <property type="entry name" value="APP-BP1"/>
    <property type="match status" value="1"/>
</dbReference>
<gene>
    <name evidence="6" type="ORF">R1sor_018371</name>
</gene>
<evidence type="ECO:0000313" key="7">
    <source>
        <dbReference type="Proteomes" id="UP001633002"/>
    </source>
</evidence>
<dbReference type="PANTHER" id="PTHR10953">
    <property type="entry name" value="UBIQUITIN-ACTIVATING ENZYME E1"/>
    <property type="match status" value="1"/>
</dbReference>
<comment type="similarity">
    <text evidence="2 4">Belongs to the ubiquitin-activating E1 family. ULA1 subfamily.</text>
</comment>
<feature type="domain" description="THIF-type NAD/FAD binding fold" evidence="5">
    <location>
        <begin position="45"/>
        <end position="548"/>
    </location>
</feature>
<comment type="pathway">
    <text evidence="1 4">Protein modification; protein neddylation.</text>
</comment>
<dbReference type="AlphaFoldDB" id="A0ABD3ICS6"/>
<dbReference type="InterPro" id="IPR030667">
    <property type="entry name" value="APP-BP1"/>
</dbReference>
<comment type="function">
    <text evidence="4">Regulatory subunit of the dimeric E1 enzyme. E1 activates RUB1/NEDD8 by first adenylating its C-terminal glycine residue with ATP, thereafter linking this residue to the side chain of the catalytic cysteine, yielding a RUB1-ECR1 thioester and free AMP. E1 finally transfers RUB1 to the catalytic cysteine of RCE1.</text>
</comment>
<evidence type="ECO:0000313" key="6">
    <source>
        <dbReference type="EMBL" id="KAL3700349.1"/>
    </source>
</evidence>
<protein>
    <recommendedName>
        <fullName evidence="4">NEDD8-activating enzyme E1 regulatory subunit</fullName>
    </recommendedName>
</protein>
<dbReference type="Gene3D" id="3.40.50.720">
    <property type="entry name" value="NAD(P)-binding Rossmann-like Domain"/>
    <property type="match status" value="2"/>
</dbReference>
<dbReference type="InterPro" id="IPR045886">
    <property type="entry name" value="ThiF/MoeB/HesA"/>
</dbReference>
<dbReference type="SUPFAM" id="SSF69572">
    <property type="entry name" value="Activating enzymes of the ubiquitin-like proteins"/>
    <property type="match status" value="1"/>
</dbReference>
<accession>A0ABD3ICS6</accession>